<dbReference type="InterPro" id="IPR024607">
    <property type="entry name" value="Sulfatase_CS"/>
</dbReference>
<evidence type="ECO:0000259" key="7">
    <source>
        <dbReference type="Pfam" id="PF00884"/>
    </source>
</evidence>
<dbReference type="Proteomes" id="UP001301442">
    <property type="component" value="Chromosome"/>
</dbReference>
<dbReference type="InterPro" id="IPR000917">
    <property type="entry name" value="Sulfatase_N"/>
</dbReference>
<dbReference type="EMBL" id="CP136600">
    <property type="protein sequence ID" value="WOH39521.1"/>
    <property type="molecule type" value="Genomic_DNA"/>
</dbReference>
<evidence type="ECO:0000256" key="4">
    <source>
        <dbReference type="ARBA" id="ARBA00022837"/>
    </source>
</evidence>
<dbReference type="SUPFAM" id="SSF53649">
    <property type="entry name" value="Alkaline phosphatase-like"/>
    <property type="match status" value="1"/>
</dbReference>
<evidence type="ECO:0000313" key="9">
    <source>
        <dbReference type="Proteomes" id="UP001301442"/>
    </source>
</evidence>
<evidence type="ECO:0000256" key="2">
    <source>
        <dbReference type="ARBA" id="ARBA00022723"/>
    </source>
</evidence>
<feature type="chain" id="PRO_5046723670" evidence="6">
    <location>
        <begin position="22"/>
        <end position="497"/>
    </location>
</feature>
<comment type="similarity">
    <text evidence="1">Belongs to the sulfatase family.</text>
</comment>
<dbReference type="PANTHER" id="PTHR42693">
    <property type="entry name" value="ARYLSULFATASE FAMILY MEMBER"/>
    <property type="match status" value="1"/>
</dbReference>
<dbReference type="InterPro" id="IPR050738">
    <property type="entry name" value="Sulfatase"/>
</dbReference>
<reference evidence="8 9" key="1">
    <citation type="submission" date="2023-09" db="EMBL/GenBank/DDBJ databases">
        <authorList>
            <person name="Qi X."/>
        </authorList>
    </citation>
    <scope>NUCLEOTIDE SEQUENCE [LARGE SCALE GENOMIC DNA]</scope>
    <source>
        <strain evidence="8 9">S1-1</strain>
    </source>
</reference>
<dbReference type="InterPro" id="IPR017850">
    <property type="entry name" value="Alkaline_phosphatase_core_sf"/>
</dbReference>
<dbReference type="PANTHER" id="PTHR42693:SF53">
    <property type="entry name" value="ENDO-4-O-SULFATASE"/>
    <property type="match status" value="1"/>
</dbReference>
<keyword evidence="3" id="KW-0378">Hydrolase</keyword>
<dbReference type="Pfam" id="PF00884">
    <property type="entry name" value="Sulfatase"/>
    <property type="match status" value="1"/>
</dbReference>
<dbReference type="PROSITE" id="PS00523">
    <property type="entry name" value="SULFATASE_1"/>
    <property type="match status" value="1"/>
</dbReference>
<gene>
    <name evidence="8" type="ORF">RI844_09900</name>
</gene>
<evidence type="ECO:0000256" key="3">
    <source>
        <dbReference type="ARBA" id="ARBA00022801"/>
    </source>
</evidence>
<organism evidence="8 9">
    <name type="scientific">Thalassotalea fonticola</name>
    <dbReference type="NCBI Taxonomy" id="3065649"/>
    <lineage>
        <taxon>Bacteria</taxon>
        <taxon>Pseudomonadati</taxon>
        <taxon>Pseudomonadota</taxon>
        <taxon>Gammaproteobacteria</taxon>
        <taxon>Alteromonadales</taxon>
        <taxon>Colwelliaceae</taxon>
        <taxon>Thalassotalea</taxon>
    </lineage>
</organism>
<proteinExistence type="inferred from homology"/>
<evidence type="ECO:0000256" key="1">
    <source>
        <dbReference type="ARBA" id="ARBA00008779"/>
    </source>
</evidence>
<keyword evidence="9" id="KW-1185">Reference proteome</keyword>
<evidence type="ECO:0000256" key="6">
    <source>
        <dbReference type="SAM" id="SignalP"/>
    </source>
</evidence>
<dbReference type="RefSeq" id="WP_348398287.1">
    <property type="nucleotide sequence ID" value="NZ_CP136600.1"/>
</dbReference>
<feature type="signal peptide" evidence="6">
    <location>
        <begin position="1"/>
        <end position="21"/>
    </location>
</feature>
<feature type="compositionally biased region" description="Basic residues" evidence="5">
    <location>
        <begin position="476"/>
        <end position="491"/>
    </location>
</feature>
<evidence type="ECO:0000313" key="8">
    <source>
        <dbReference type="EMBL" id="WOH39521.1"/>
    </source>
</evidence>
<name>A0ABZ0GUX8_9GAMM</name>
<keyword evidence="6" id="KW-0732">Signal</keyword>
<accession>A0ABZ0GUX8</accession>
<protein>
    <submittedName>
        <fullName evidence="8">Sulfatase-like hydrolase/transferase</fullName>
    </submittedName>
</protein>
<keyword evidence="4" id="KW-0106">Calcium</keyword>
<evidence type="ECO:0000256" key="5">
    <source>
        <dbReference type="SAM" id="MobiDB-lite"/>
    </source>
</evidence>
<dbReference type="Gene3D" id="3.30.1120.10">
    <property type="match status" value="1"/>
</dbReference>
<feature type="region of interest" description="Disordered" evidence="5">
    <location>
        <begin position="472"/>
        <end position="497"/>
    </location>
</feature>
<feature type="domain" description="Sulfatase N-terminal" evidence="7">
    <location>
        <begin position="27"/>
        <end position="353"/>
    </location>
</feature>
<keyword evidence="2" id="KW-0479">Metal-binding</keyword>
<sequence>MIRKILTITAITCFALPACLAEEQKQPNVILLMADDLGYGDTGFNGNSIIKTPSLDKMAIDGAVMTNFHAAAPVCSPTRGSVLTGRHPYRYGIFSANIGHLPKDEITLAELLKSAGYATGHFGKWHLGTLSKEFSAKGKKRKIVENYSPPAFHGYDESFVTESAVATWDPSIGSRAENNPFWHNGVALSPEDPSLKGGASRVVMDRALDFIDNSVKNNKPFFTVIWFHAPHAPVIAGPDYLALYPEHGNAAHYYGAVTEMDEQIGRLRDLLAKLDVTDNTFISFTSDNGPEGKTVKGRHAGISGELRGRKRSLYEGGVRVPTVMLYPNHIKSGQRLDNASSTLDYLPTILAITKQTAPQDRPLDGRNLLAELTDKKAESAEIPFYHKGKLGLIKDGYKLLINSKSFEQAELYHLTNDVKEQSDLAATKPELVQQMTSILKQFQQSFRVSHQGGDYSNNSSYQPVDVWPEDKAKTVNVKKNKKDKKSKKESKKKISTE</sequence>
<dbReference type="Gene3D" id="3.40.720.10">
    <property type="entry name" value="Alkaline Phosphatase, subunit A"/>
    <property type="match status" value="1"/>
</dbReference>